<dbReference type="InterPro" id="IPR014942">
    <property type="entry name" value="AbiEii"/>
</dbReference>
<protein>
    <submittedName>
        <fullName evidence="1">Nucleotidyl transferase AbiEii toxin, Type IV TA system</fullName>
    </submittedName>
</protein>
<dbReference type="Pfam" id="PF08843">
    <property type="entry name" value="AbiEii"/>
    <property type="match status" value="1"/>
</dbReference>
<dbReference type="Gene3D" id="3.30.460.40">
    <property type="match status" value="1"/>
</dbReference>
<accession>A0A6S6U233</accession>
<evidence type="ECO:0000313" key="1">
    <source>
        <dbReference type="EMBL" id="CAA6828605.1"/>
    </source>
</evidence>
<reference evidence="1" key="1">
    <citation type="submission" date="2020-01" db="EMBL/GenBank/DDBJ databases">
        <authorList>
            <person name="Meier V. D."/>
            <person name="Meier V D."/>
        </authorList>
    </citation>
    <scope>NUCLEOTIDE SEQUENCE</scope>
    <source>
        <strain evidence="1">HLG_WM_MAG_01</strain>
    </source>
</reference>
<keyword evidence="1" id="KW-0808">Transferase</keyword>
<organism evidence="1">
    <name type="scientific">uncultured Sulfurovum sp</name>
    <dbReference type="NCBI Taxonomy" id="269237"/>
    <lineage>
        <taxon>Bacteria</taxon>
        <taxon>Pseudomonadati</taxon>
        <taxon>Campylobacterota</taxon>
        <taxon>Epsilonproteobacteria</taxon>
        <taxon>Campylobacterales</taxon>
        <taxon>Sulfurovaceae</taxon>
        <taxon>Sulfurovum</taxon>
        <taxon>environmental samples</taxon>
    </lineage>
</organism>
<dbReference type="EMBL" id="CACVAS010000170">
    <property type="protein sequence ID" value="CAA6828605.1"/>
    <property type="molecule type" value="Genomic_DNA"/>
</dbReference>
<name>A0A6S6U233_9BACT</name>
<proteinExistence type="predicted"/>
<dbReference type="GO" id="GO:0016740">
    <property type="term" value="F:transferase activity"/>
    <property type="evidence" value="ECO:0007669"/>
    <property type="project" value="UniProtKB-KW"/>
</dbReference>
<sequence length="227" mass="26468">MINKQTQTLLSKFSKIPLFSEHKAILIGGTALAYHLSHRESFDIDICFPFSDQLPKLDFLEAFEEVTVLNFDQGIIDTAINEGGDINEVMKRYIINGIKVDFVINPSSNIIESEILKNDSEHTLGHLRMSSIESIFKLKSLLLLDRNKIRDLYDVVYMMRECEFTAKDFIDTIMRYRITYLSQHILQLMEAKKEDPFDIEGIEKPSMKMKDYEVLKMYLVKKIREIV</sequence>
<dbReference type="AlphaFoldDB" id="A0A6S6U233"/>
<gene>
    <name evidence="1" type="ORF">HELGO_WM2054</name>
</gene>